<dbReference type="InterPro" id="IPR050180">
    <property type="entry name" value="RNR_Ribonuclease"/>
</dbReference>
<name>A0A6C0KMZ2_9ZZZZ</name>
<dbReference type="InterPro" id="IPR012340">
    <property type="entry name" value="NA-bd_OB-fold"/>
</dbReference>
<evidence type="ECO:0000259" key="1">
    <source>
        <dbReference type="SMART" id="SM00955"/>
    </source>
</evidence>
<feature type="domain" description="RNB" evidence="1">
    <location>
        <begin position="200"/>
        <end position="463"/>
    </location>
</feature>
<dbReference type="Pfam" id="PF00773">
    <property type="entry name" value="RNB"/>
    <property type="match status" value="2"/>
</dbReference>
<dbReference type="GO" id="GO:0000175">
    <property type="term" value="F:3'-5'-RNA exonuclease activity"/>
    <property type="evidence" value="ECO:0007669"/>
    <property type="project" value="TreeGrafter"/>
</dbReference>
<dbReference type="EMBL" id="MN740948">
    <property type="protein sequence ID" value="QHU19365.1"/>
    <property type="molecule type" value="Genomic_DNA"/>
</dbReference>
<evidence type="ECO:0000313" key="2">
    <source>
        <dbReference type="EMBL" id="QHU19365.1"/>
    </source>
</evidence>
<dbReference type="GO" id="GO:0000932">
    <property type="term" value="C:P-body"/>
    <property type="evidence" value="ECO:0007669"/>
    <property type="project" value="TreeGrafter"/>
</dbReference>
<dbReference type="AlphaFoldDB" id="A0A6C0KMZ2"/>
<proteinExistence type="predicted"/>
<protein>
    <recommendedName>
        <fullName evidence="1">RNB domain-containing protein</fullName>
    </recommendedName>
</protein>
<accession>A0A6C0KMZ2</accession>
<dbReference type="SMART" id="SM00955">
    <property type="entry name" value="RNB"/>
    <property type="match status" value="1"/>
</dbReference>
<organism evidence="2">
    <name type="scientific">viral metagenome</name>
    <dbReference type="NCBI Taxonomy" id="1070528"/>
    <lineage>
        <taxon>unclassified sequences</taxon>
        <taxon>metagenomes</taxon>
        <taxon>organismal metagenomes</taxon>
    </lineage>
</organism>
<dbReference type="PANTHER" id="PTHR23355">
    <property type="entry name" value="RIBONUCLEASE"/>
    <property type="match status" value="1"/>
</dbReference>
<dbReference type="GO" id="GO:0006402">
    <property type="term" value="P:mRNA catabolic process"/>
    <property type="evidence" value="ECO:0007669"/>
    <property type="project" value="TreeGrafter"/>
</dbReference>
<dbReference type="PANTHER" id="PTHR23355:SF9">
    <property type="entry name" value="DIS3-LIKE EXONUCLEASE 2"/>
    <property type="match status" value="1"/>
</dbReference>
<reference evidence="2" key="1">
    <citation type="journal article" date="2020" name="Nature">
        <title>Giant virus diversity and host interactions through global metagenomics.</title>
        <authorList>
            <person name="Schulz F."/>
            <person name="Roux S."/>
            <person name="Paez-Espino D."/>
            <person name="Jungbluth S."/>
            <person name="Walsh D.A."/>
            <person name="Denef V.J."/>
            <person name="McMahon K.D."/>
            <person name="Konstantinidis K.T."/>
            <person name="Eloe-Fadrosh E.A."/>
            <person name="Kyrpides N.C."/>
            <person name="Woyke T."/>
        </authorList>
    </citation>
    <scope>NUCLEOTIDE SEQUENCE</scope>
    <source>
        <strain evidence="2">GVMAG-S-3300013014-104</strain>
    </source>
</reference>
<dbReference type="SUPFAM" id="SSF50249">
    <property type="entry name" value="Nucleic acid-binding proteins"/>
    <property type="match status" value="1"/>
</dbReference>
<dbReference type="GO" id="GO:0003723">
    <property type="term" value="F:RNA binding"/>
    <property type="evidence" value="ECO:0007669"/>
    <property type="project" value="InterPro"/>
</dbReference>
<dbReference type="InterPro" id="IPR001900">
    <property type="entry name" value="RNase_II/R"/>
</dbReference>
<sequence length="581" mass="68105">MTLHVIKILNRNYDSYTILNSTTMDPILINNINPLQEKLLNEDIFTFNKGKVEIISSPIRSNDNIAAVLIIENNKTYGRENKTLVKQGKLLYKCIPNDPSLPIFLVPYEIQKIGFSKVLTNLYVTIRFKNWNEKHPYAILSQTLGPVDILANFYEYQLYCKNLFHSNQNFNKTANKIIIKTSDKDNDSLINNIFKYYSNIEDRTSWKIFSIDPQGSVDFDDAFSIKKIENNQILLSIYISNVSLWIDFLNLWDSFSERISTIYLPNRKISMLPNILSDCLCSLQEKCRRFAFTMDIILDSNFTIYSIQYKNCLIKVFKNFIYEDSILLSDSDYKFLFSTALNILPKYKYIESIDNSHDLVAYFMIFMNYHCSKELLQHHNGIFRATSSNNKTMAPETLPSEVTQFLKILSSNSGKYIDYQNQSCTNILKHEMLQLDSYIHITSPIRRIVDLLNIIQIQHNLSLTNLSTNSLEFYQKWCGKIDYINIAMRKIRQVQNDCNLLHLIYNNQNVLEKIYIGIIFDKLITLNGLYQFTAYIPDLKITSKIIVSQDFENYTQHQLKLFIFNNEEKFKKKIRLQLINT</sequence>